<keyword evidence="2" id="KW-1133">Transmembrane helix</keyword>
<keyword evidence="2" id="KW-0472">Membrane</keyword>
<feature type="compositionally biased region" description="Basic and acidic residues" evidence="1">
    <location>
        <begin position="82"/>
        <end position="94"/>
    </location>
</feature>
<gene>
    <name evidence="4" type="primary">iactA</name>
</gene>
<feature type="compositionally biased region" description="Basic and acidic residues" evidence="1">
    <location>
        <begin position="216"/>
        <end position="235"/>
    </location>
</feature>
<sequence>MARRSKKVKLDRFLRAMMAVCFTASCILVNPGVIFASNSTVSTSSNENSNLESDEQGEGEQAEGKVEEGRNSPGHGAISEACARDIQELGKTGEAKSANVPDSMTTPDSGLSKEPGQNIGETVTKSKPPSVRKRFKRCVEKVLKGKRNKSSKEETKTTKKKQESSKLQPKELVPHPSIANQSFWRRLSDKIKPVVTSNDDNDSRIDSDEWDDGEEAKEKVEEGKAEEGKAEEEKNNLGQEEISEARDRDLQELEKMGKVKNANVTALLAMLDSRAGKVARQDIKETLNDEVPAVLFHPKRSIKEILSDEQNRVPMNSGKIKNRRKAIEGSDMEDSDMEDADTEEKPLAHGATGPLRTMNPSTSEETSEKIQSNENNEESSNQSQFDLLSSSTEEGLRIALPEPPGLLGFNMQNNELESSVSEPSSFNLSSPPTEEELAAMGITLSVTPSVEEESSLHLPKEDAPQSLTANPSLEFPSPPTEEELAAMDMKQSIAPTVEGESSLRPSREDAPQSLTANPSLEFPSPPTEEELAAMDMKQSIAPTVEGESSLRPSREDAPQSLTANPSLEFPSPPTEEELAAMDMKQSIAPTVEGESSLRPSREDAPQSLTANPSLEFPSPPTEEELAAMGIKQSMALSVGEESSLHPSREDAPQSLTANPSLELPSPPTEEELAAMDMKQSIAPTVEGESSLRPSREDVPQSLTANPSLELPSPPTEEELAAMDMKQSIAPTVEGESSLRPSREDVPQSLTANPPLEFPSPPTRAELAAMGIFMFNDGLLRGDLGSAGNAIERQSSSCLDSPTCSYFYGFHTDDEYSDSEDELDSLLNPKVTAIGETKKTSQQYRKVGFMPFVPLLEKPFAGGNGTLAEEQIIKNPLGKTKQELQLQDSIEQQLTLAKKLQDNAEKAAETTEVSKTNETTKTNEVIKTNETIKTAILPKTEPAEGLSLLTNSTQTVGSTLKVSRNKLHSPQKTTGTLKSENSSLIPAGMPIIPLESLEKRKEQPKTNLAEGTLKNNKLVEKSEGKNTPSRSGSEKLVAKSAEREKTNQEAGNNTVLMYALVAIGIISLAVIIKIIRTRKSD</sequence>
<name>Q48579_LISIV</name>
<feature type="compositionally biased region" description="Acidic residues" evidence="1">
    <location>
        <begin position="330"/>
        <end position="342"/>
    </location>
</feature>
<dbReference type="InterPro" id="IPR007752">
    <property type="entry name" value="Virulence_actor_ActA"/>
</dbReference>
<feature type="region of interest" description="Disordered" evidence="1">
    <location>
        <begin position="40"/>
        <end position="245"/>
    </location>
</feature>
<feature type="compositionally biased region" description="Acidic residues" evidence="1">
    <location>
        <begin position="52"/>
        <end position="61"/>
    </location>
</feature>
<accession>Q48579</accession>
<dbReference type="Pfam" id="PF05058">
    <property type="entry name" value="ActA"/>
    <property type="match status" value="3"/>
</dbReference>
<evidence type="ECO:0000256" key="3">
    <source>
        <dbReference type="SAM" id="SignalP"/>
    </source>
</evidence>
<feature type="region of interest" description="Disordered" evidence="1">
    <location>
        <begin position="731"/>
        <end position="760"/>
    </location>
</feature>
<feature type="region of interest" description="Disordered" evidence="1">
    <location>
        <begin position="1000"/>
        <end position="1046"/>
    </location>
</feature>
<feature type="signal peptide" evidence="3">
    <location>
        <begin position="1"/>
        <end position="36"/>
    </location>
</feature>
<feature type="compositionally biased region" description="Polar residues" evidence="1">
    <location>
        <begin position="100"/>
        <end position="109"/>
    </location>
</feature>
<feature type="compositionally biased region" description="Basic and acidic residues" evidence="1">
    <location>
        <begin position="642"/>
        <end position="651"/>
    </location>
</feature>
<feature type="compositionally biased region" description="Polar residues" evidence="1">
    <location>
        <begin position="410"/>
        <end position="432"/>
    </location>
</feature>
<feature type="chain" id="PRO_5004234395" evidence="3">
    <location>
        <begin position="37"/>
        <end position="1080"/>
    </location>
</feature>
<feature type="region of interest" description="Disordered" evidence="1">
    <location>
        <begin position="313"/>
        <end position="717"/>
    </location>
</feature>
<feature type="compositionally biased region" description="Basic and acidic residues" evidence="1">
    <location>
        <begin position="150"/>
        <end position="173"/>
    </location>
</feature>
<feature type="compositionally biased region" description="Low complexity" evidence="1">
    <location>
        <begin position="40"/>
        <end position="51"/>
    </location>
</feature>
<dbReference type="EMBL" id="U19035">
    <property type="protein sequence ID" value="AAA80584.1"/>
    <property type="molecule type" value="Genomic_DNA"/>
</dbReference>
<dbReference type="PROSITE" id="PS51257">
    <property type="entry name" value="PROKAR_LIPOPROTEIN"/>
    <property type="match status" value="1"/>
</dbReference>
<feature type="compositionally biased region" description="Basic and acidic residues" evidence="1">
    <location>
        <begin position="1031"/>
        <end position="1046"/>
    </location>
</feature>
<feature type="transmembrane region" description="Helical" evidence="2">
    <location>
        <begin position="1054"/>
        <end position="1074"/>
    </location>
</feature>
<feature type="compositionally biased region" description="Basic and acidic residues" evidence="1">
    <location>
        <begin position="454"/>
        <end position="463"/>
    </location>
</feature>
<reference evidence="4" key="1">
    <citation type="journal article" date="1995" name="Infect. Immun.">
        <title>iactA of Listeria ivanovii, although distantly related to Listeria monocytogenes actA, restores actin tail formation in an L. monocytogenes actA mutant.</title>
        <authorList>
            <person name="Gouin E."/>
            <person name="Dehoux P."/>
            <person name="Mengaud J."/>
            <person name="Kocks C."/>
            <person name="Cossart P."/>
        </authorList>
    </citation>
    <scope>NUCLEOTIDE SEQUENCE</scope>
    <source>
        <strain evidence="4">CLIP 257</strain>
    </source>
</reference>
<dbReference type="AlphaFoldDB" id="Q48579"/>
<proteinExistence type="predicted"/>
<evidence type="ECO:0000256" key="2">
    <source>
        <dbReference type="SAM" id="Phobius"/>
    </source>
</evidence>
<dbReference type="PIR" id="T43164">
    <property type="entry name" value="T43164"/>
</dbReference>
<keyword evidence="3" id="KW-0732">Signal</keyword>
<organism evidence="4">
    <name type="scientific">Listeria ivanovii</name>
    <dbReference type="NCBI Taxonomy" id="1638"/>
    <lineage>
        <taxon>Bacteria</taxon>
        <taxon>Bacillati</taxon>
        <taxon>Bacillota</taxon>
        <taxon>Bacilli</taxon>
        <taxon>Bacillales</taxon>
        <taxon>Listeriaceae</taxon>
        <taxon>Listeria</taxon>
    </lineage>
</organism>
<feature type="compositionally biased region" description="Low complexity" evidence="1">
    <location>
        <begin position="372"/>
        <end position="384"/>
    </location>
</feature>
<keyword evidence="2" id="KW-0812">Transmembrane</keyword>
<evidence type="ECO:0000256" key="1">
    <source>
        <dbReference type="SAM" id="MobiDB-lite"/>
    </source>
</evidence>
<protein>
    <submittedName>
        <fullName evidence="4">IactA protein</fullName>
    </submittedName>
</protein>
<evidence type="ECO:0000313" key="4">
    <source>
        <dbReference type="EMBL" id="AAA80584.1"/>
    </source>
</evidence>